<dbReference type="CDD" id="cd06257">
    <property type="entry name" value="DnaJ"/>
    <property type="match status" value="1"/>
</dbReference>
<protein>
    <submittedName>
        <fullName evidence="6">TPR repeat-containing protein</fullName>
    </submittedName>
</protein>
<evidence type="ECO:0000313" key="7">
    <source>
        <dbReference type="Proteomes" id="UP000184423"/>
    </source>
</evidence>
<dbReference type="InterPro" id="IPR018253">
    <property type="entry name" value="DnaJ_domain_CS"/>
</dbReference>
<dbReference type="SUPFAM" id="SSF46565">
    <property type="entry name" value="Chaperone J-domain"/>
    <property type="match status" value="1"/>
</dbReference>
<dbReference type="AlphaFoldDB" id="A0A1M4Z1T3"/>
<keyword evidence="7" id="KW-1185">Reference proteome</keyword>
<dbReference type="Gene3D" id="1.25.40.10">
    <property type="entry name" value="Tetratricopeptide repeat domain"/>
    <property type="match status" value="1"/>
</dbReference>
<dbReference type="PANTHER" id="PTHR44825">
    <property type="match status" value="1"/>
</dbReference>
<feature type="compositionally biased region" description="Basic and acidic residues" evidence="3">
    <location>
        <begin position="309"/>
        <end position="326"/>
    </location>
</feature>
<evidence type="ECO:0000256" key="3">
    <source>
        <dbReference type="SAM" id="MobiDB-lite"/>
    </source>
</evidence>
<keyword evidence="2" id="KW-0802">TPR repeat</keyword>
<dbReference type="SMART" id="SM00028">
    <property type="entry name" value="TPR"/>
    <property type="match status" value="2"/>
</dbReference>
<dbReference type="Pfam" id="PF00226">
    <property type="entry name" value="DnaJ"/>
    <property type="match status" value="1"/>
</dbReference>
<dbReference type="Proteomes" id="UP000184423">
    <property type="component" value="Unassembled WGS sequence"/>
</dbReference>
<evidence type="ECO:0000256" key="1">
    <source>
        <dbReference type="ARBA" id="ARBA00022705"/>
    </source>
</evidence>
<feature type="repeat" description="TPR" evidence="2">
    <location>
        <begin position="102"/>
        <end position="135"/>
    </location>
</feature>
<keyword evidence="1" id="KW-0235">DNA replication</keyword>
<dbReference type="GO" id="GO:0006260">
    <property type="term" value="P:DNA replication"/>
    <property type="evidence" value="ECO:0007669"/>
    <property type="project" value="UniProtKB-KW"/>
</dbReference>
<proteinExistence type="predicted"/>
<feature type="transmembrane region" description="Helical" evidence="4">
    <location>
        <begin position="366"/>
        <end position="393"/>
    </location>
</feature>
<dbReference type="PROSITE" id="PS00636">
    <property type="entry name" value="DNAJ_1"/>
    <property type="match status" value="1"/>
</dbReference>
<keyword evidence="4" id="KW-1133">Transmembrane helix</keyword>
<keyword evidence="4" id="KW-0812">Transmembrane</keyword>
<dbReference type="InterPro" id="IPR036869">
    <property type="entry name" value="J_dom_sf"/>
</dbReference>
<dbReference type="Gene3D" id="1.10.287.110">
    <property type="entry name" value="DnaJ domain"/>
    <property type="match status" value="1"/>
</dbReference>
<feature type="region of interest" description="Disordered" evidence="3">
    <location>
        <begin position="309"/>
        <end position="339"/>
    </location>
</feature>
<dbReference type="SUPFAM" id="SSF48452">
    <property type="entry name" value="TPR-like"/>
    <property type="match status" value="1"/>
</dbReference>
<dbReference type="RefSeq" id="WP_073249157.1">
    <property type="nucleotide sequence ID" value="NZ_FQVG01000036.1"/>
</dbReference>
<dbReference type="PRINTS" id="PR00625">
    <property type="entry name" value="JDOMAIN"/>
</dbReference>
<evidence type="ECO:0000259" key="5">
    <source>
        <dbReference type="PROSITE" id="PS50076"/>
    </source>
</evidence>
<dbReference type="SMART" id="SM00271">
    <property type="entry name" value="DnaJ"/>
    <property type="match status" value="1"/>
</dbReference>
<dbReference type="Pfam" id="PF13424">
    <property type="entry name" value="TPR_12"/>
    <property type="match status" value="1"/>
</dbReference>
<reference evidence="7" key="1">
    <citation type="submission" date="2016-11" db="EMBL/GenBank/DDBJ databases">
        <authorList>
            <person name="Varghese N."/>
            <person name="Submissions S."/>
        </authorList>
    </citation>
    <scope>NUCLEOTIDE SEQUENCE [LARGE SCALE GENOMIC DNA]</scope>
    <source>
        <strain evidence="7">DSM 10124</strain>
    </source>
</reference>
<sequence>MQNYYEILQIKKGASSEEIKKAYARLLRKYHPERDEENFKRIREAYEILSNPEKRREYDFQLEYGDEFLETLQEVEELIELEEYEEAIGKLKRMTFIKPDDERIWVKLAEVYSKDGRIEEATEILQKALNYINNSALIYFMLGVCFEVTKNLERAEFYFKKALEIEKDFYIYEKLYFIYIFENKKIEANRILSDMSKLELNDFNLIDYRLLLIKHNAITQTSINECECRVGIYVKELIESAEEREETKAYLINQIINELKFYDETELIFGLYYCWKILYFITKDKGAKERYEFLKDILFKNSNKENKEYEKQNLNEKRDITPKETKSYVNNENKNVQSTSTTNSSIYTLNNDNKKIQNSSSDNVPWGWIILFLFLASIGPVGIILFFVILYFAKKD</sequence>
<evidence type="ECO:0000256" key="4">
    <source>
        <dbReference type="SAM" id="Phobius"/>
    </source>
</evidence>
<feature type="repeat" description="TPR" evidence="2">
    <location>
        <begin position="136"/>
        <end position="169"/>
    </location>
</feature>
<dbReference type="InterPro" id="IPR019734">
    <property type="entry name" value="TPR_rpt"/>
</dbReference>
<dbReference type="PANTHER" id="PTHR44825:SF1">
    <property type="entry name" value="DNAJ HOMOLOG SUBFAMILY C MEMBER 4"/>
    <property type="match status" value="1"/>
</dbReference>
<dbReference type="InterPro" id="IPR011990">
    <property type="entry name" value="TPR-like_helical_dom_sf"/>
</dbReference>
<organism evidence="6 7">
    <name type="scientific">Caloramator proteoclasticus DSM 10124</name>
    <dbReference type="NCBI Taxonomy" id="1121262"/>
    <lineage>
        <taxon>Bacteria</taxon>
        <taxon>Bacillati</taxon>
        <taxon>Bacillota</taxon>
        <taxon>Clostridia</taxon>
        <taxon>Eubacteriales</taxon>
        <taxon>Clostridiaceae</taxon>
        <taxon>Caloramator</taxon>
    </lineage>
</organism>
<dbReference type="PROSITE" id="PS50005">
    <property type="entry name" value="TPR"/>
    <property type="match status" value="2"/>
</dbReference>
<evidence type="ECO:0000313" key="6">
    <source>
        <dbReference type="EMBL" id="SHF12029.1"/>
    </source>
</evidence>
<accession>A0A1M4Z1T3</accession>
<feature type="domain" description="J" evidence="5">
    <location>
        <begin position="3"/>
        <end position="62"/>
    </location>
</feature>
<evidence type="ECO:0000256" key="2">
    <source>
        <dbReference type="PROSITE-ProRule" id="PRU00339"/>
    </source>
</evidence>
<keyword evidence="4" id="KW-0472">Membrane</keyword>
<name>A0A1M4Z1T3_9CLOT</name>
<dbReference type="PROSITE" id="PS50076">
    <property type="entry name" value="DNAJ_2"/>
    <property type="match status" value="1"/>
</dbReference>
<dbReference type="InterPro" id="IPR001623">
    <property type="entry name" value="DnaJ_domain"/>
</dbReference>
<dbReference type="EMBL" id="FQVG01000036">
    <property type="protein sequence ID" value="SHF12029.1"/>
    <property type="molecule type" value="Genomic_DNA"/>
</dbReference>
<dbReference type="InterPro" id="IPR052763">
    <property type="entry name" value="DnaJ_C4"/>
</dbReference>
<feature type="compositionally biased region" description="Polar residues" evidence="3">
    <location>
        <begin position="327"/>
        <end position="339"/>
    </location>
</feature>
<gene>
    <name evidence="6" type="ORF">SAMN02746091_01808</name>
</gene>